<organism evidence="7 8">
    <name type="scientific">Penicillium thymicola</name>
    <dbReference type="NCBI Taxonomy" id="293382"/>
    <lineage>
        <taxon>Eukaryota</taxon>
        <taxon>Fungi</taxon>
        <taxon>Dikarya</taxon>
        <taxon>Ascomycota</taxon>
        <taxon>Pezizomycotina</taxon>
        <taxon>Eurotiomycetes</taxon>
        <taxon>Eurotiomycetidae</taxon>
        <taxon>Eurotiales</taxon>
        <taxon>Aspergillaceae</taxon>
        <taxon>Penicillium</taxon>
    </lineage>
</organism>
<dbReference type="InterPro" id="IPR004585">
    <property type="entry name" value="DNA_recomb/repair_Rad52"/>
</dbReference>
<proteinExistence type="inferred from homology"/>
<name>A0AAI9TQ36_PENTH</name>
<feature type="compositionally biased region" description="Low complexity" evidence="6">
    <location>
        <begin position="477"/>
        <end position="508"/>
    </location>
</feature>
<keyword evidence="3" id="KW-0233">DNA recombination</keyword>
<evidence type="ECO:0000256" key="2">
    <source>
        <dbReference type="ARBA" id="ARBA00022763"/>
    </source>
</evidence>
<dbReference type="InterPro" id="IPR042525">
    <property type="entry name" value="Rad52_Rad59_Rad22_sf"/>
</dbReference>
<gene>
    <name evidence="7" type="ORF">VN97_g2143</name>
</gene>
<dbReference type="PANTHER" id="PTHR12132">
    <property type="entry name" value="DNA REPAIR AND RECOMBINATION PROTEIN RAD52, RAD59"/>
    <property type="match status" value="1"/>
</dbReference>
<dbReference type="GO" id="GO:0006312">
    <property type="term" value="P:mitotic recombination"/>
    <property type="evidence" value="ECO:0007669"/>
    <property type="project" value="TreeGrafter"/>
</dbReference>
<dbReference type="SUPFAM" id="SSF54768">
    <property type="entry name" value="dsRNA-binding domain-like"/>
    <property type="match status" value="1"/>
</dbReference>
<feature type="compositionally biased region" description="Low complexity" evidence="6">
    <location>
        <begin position="27"/>
        <end position="40"/>
    </location>
</feature>
<protein>
    <recommendedName>
        <fullName evidence="5">RAD52 homolog</fullName>
    </recommendedName>
</protein>
<dbReference type="PANTHER" id="PTHR12132:SF1">
    <property type="entry name" value="DNA REPAIR PROTEIN RAD52 HOMOLOG"/>
    <property type="match status" value="1"/>
</dbReference>
<sequence length="625" mass="66467">MSYPMEPSTDSDNLSVGDQHRGGAGSTMMPNATAAATANPFEEPQRRISEYTAQEIATLQARLDKKLGPEYISARPGAAGQKVHYLSADKCINLANEVFGFNGWSSSIQTIQIDFVEENQNTGKISLGLSVIMRVTLRDGTFHEDIGYGHIENCKGKAAAFEKAKKEGTTDALKRALRNFGNVLGNCIYDKDYVAKVTKIKAAPGRWDINDLHRHPDFGPPAKKQLPPPKRAPEEDDLPLPRPIHQARGNNPGNNTSFDGDGEFGSDLFDEADFGVAETDIGNPDEIVIDTETHREPQRPVPTNGPAPQRGPPVRAGFNTAAVTPSKPERWNGAGQAGRPNPLNSRQNQSAIPSPAAVQGRPMPGQGPAQNIANPRPSVPPQQPVGQNVPQYNIPQPPVKREAGPGGLQGNQDMNPPQGTPSTGFYSARAVDLLRENPNSVPSGAPQFDPHAESPSIRKTAGVDHTKSIPIARPMLSSASPAPTTNNNNNNSNSSSSSSNSNSNSNNNTRDFVNPATDMQRRVGAPGGGVSSPVSRGPSVSSYRPLTRPNIDQRNVSNPAAMNRGSVPPQQNLNGKRPPLVDVTNGDATPGAYPGVPAPGPNDPKRPRVSDVDSSGPSGPRPPIK</sequence>
<feature type="compositionally biased region" description="Polar residues" evidence="6">
    <location>
        <begin position="550"/>
        <end position="560"/>
    </location>
</feature>
<feature type="compositionally biased region" description="Low complexity" evidence="6">
    <location>
        <begin position="384"/>
        <end position="393"/>
    </location>
</feature>
<comment type="similarity">
    <text evidence="1">Belongs to the RAD52 family.</text>
</comment>
<feature type="compositionally biased region" description="Polar residues" evidence="6">
    <location>
        <begin position="410"/>
        <end position="425"/>
    </location>
</feature>
<dbReference type="GO" id="GO:0005634">
    <property type="term" value="C:nucleus"/>
    <property type="evidence" value="ECO:0007669"/>
    <property type="project" value="InterPro"/>
</dbReference>
<feature type="region of interest" description="Disordered" evidence="6">
    <location>
        <begin position="210"/>
        <end position="268"/>
    </location>
</feature>
<keyword evidence="2" id="KW-0227">DNA damage</keyword>
<feature type="compositionally biased region" description="Polar residues" evidence="6">
    <location>
        <begin position="248"/>
        <end position="258"/>
    </location>
</feature>
<dbReference type="EMBL" id="LACB01000040">
    <property type="protein sequence ID" value="KAJ9491091.1"/>
    <property type="molecule type" value="Genomic_DNA"/>
</dbReference>
<reference evidence="7" key="1">
    <citation type="submission" date="2015-06" db="EMBL/GenBank/DDBJ databases">
        <authorList>
            <person name="Nguyen H."/>
        </authorList>
    </citation>
    <scope>NUCLEOTIDE SEQUENCE</scope>
    <source>
        <strain evidence="7">DAOM 180753</strain>
    </source>
</reference>
<dbReference type="NCBIfam" id="TIGR00607">
    <property type="entry name" value="rad52"/>
    <property type="match status" value="1"/>
</dbReference>
<evidence type="ECO:0000313" key="8">
    <source>
        <dbReference type="Proteomes" id="UP001227192"/>
    </source>
</evidence>
<dbReference type="FunFam" id="3.30.390.80:FF:000001">
    <property type="entry name" value="DNA repair protein RAD52 homolog"/>
    <property type="match status" value="1"/>
</dbReference>
<evidence type="ECO:0000256" key="3">
    <source>
        <dbReference type="ARBA" id="ARBA00023172"/>
    </source>
</evidence>
<evidence type="ECO:0000256" key="5">
    <source>
        <dbReference type="ARBA" id="ARBA00077224"/>
    </source>
</evidence>
<reference evidence="7" key="2">
    <citation type="journal article" date="2016" name="Fungal Biol.">
        <title>Ochratoxin A production by Penicillium thymicola.</title>
        <authorList>
            <person name="Nguyen H.D.T."/>
            <person name="McMullin D.R."/>
            <person name="Ponomareva E."/>
            <person name="Riley R."/>
            <person name="Pomraning K.R."/>
            <person name="Baker S.E."/>
            <person name="Seifert K.A."/>
        </authorList>
    </citation>
    <scope>NUCLEOTIDE SEQUENCE</scope>
    <source>
        <strain evidence="7">DAOM 180753</strain>
    </source>
</reference>
<comment type="caution">
    <text evidence="7">The sequence shown here is derived from an EMBL/GenBank/DDBJ whole genome shotgun (WGS) entry which is preliminary data.</text>
</comment>
<feature type="region of interest" description="Disordered" evidence="6">
    <location>
        <begin position="293"/>
        <end position="625"/>
    </location>
</feature>
<evidence type="ECO:0000256" key="4">
    <source>
        <dbReference type="ARBA" id="ARBA00023204"/>
    </source>
</evidence>
<evidence type="ECO:0000256" key="6">
    <source>
        <dbReference type="SAM" id="MobiDB-lite"/>
    </source>
</evidence>
<feature type="region of interest" description="Disordered" evidence="6">
    <location>
        <begin position="1"/>
        <end position="44"/>
    </location>
</feature>
<dbReference type="GO" id="GO:0045002">
    <property type="term" value="P:double-strand break repair via single-strand annealing"/>
    <property type="evidence" value="ECO:0007669"/>
    <property type="project" value="InterPro"/>
</dbReference>
<feature type="compositionally biased region" description="Pro residues" evidence="6">
    <location>
        <begin position="299"/>
        <end position="311"/>
    </location>
</feature>
<dbReference type="GO" id="GO:0000730">
    <property type="term" value="P:DNA recombinase assembly"/>
    <property type="evidence" value="ECO:0007669"/>
    <property type="project" value="InterPro"/>
</dbReference>
<dbReference type="Pfam" id="PF04098">
    <property type="entry name" value="Rad52_Rad22"/>
    <property type="match status" value="1"/>
</dbReference>
<keyword evidence="4" id="KW-0234">DNA repair</keyword>
<dbReference type="InterPro" id="IPR041247">
    <property type="entry name" value="Rad52_fam"/>
</dbReference>
<accession>A0AAI9TQ36</accession>
<dbReference type="AlphaFoldDB" id="A0AAI9TQ36"/>
<dbReference type="GO" id="GO:0003697">
    <property type="term" value="F:single-stranded DNA binding"/>
    <property type="evidence" value="ECO:0007669"/>
    <property type="project" value="UniProtKB-ARBA"/>
</dbReference>
<dbReference type="Proteomes" id="UP001227192">
    <property type="component" value="Unassembled WGS sequence"/>
</dbReference>
<evidence type="ECO:0000256" key="1">
    <source>
        <dbReference type="ARBA" id="ARBA00006638"/>
    </source>
</evidence>
<dbReference type="InterPro" id="IPR007232">
    <property type="entry name" value="Rad52_Rad59_Rad22"/>
</dbReference>
<feature type="compositionally biased region" description="Polar residues" evidence="6">
    <location>
        <begin position="342"/>
        <end position="352"/>
    </location>
</feature>
<evidence type="ECO:0000313" key="7">
    <source>
        <dbReference type="EMBL" id="KAJ9491091.1"/>
    </source>
</evidence>
<keyword evidence="8" id="KW-1185">Reference proteome</keyword>
<dbReference type="Gene3D" id="3.30.390.80">
    <property type="entry name" value="DNA repair protein Rad52/59/22"/>
    <property type="match status" value="1"/>
</dbReference>
<feature type="compositionally biased region" description="Low complexity" evidence="6">
    <location>
        <begin position="531"/>
        <end position="545"/>
    </location>
</feature>